<dbReference type="InterPro" id="IPR006598">
    <property type="entry name" value="CAP10"/>
</dbReference>
<evidence type="ECO:0000256" key="9">
    <source>
        <dbReference type="ARBA" id="ARBA00045690"/>
    </source>
</evidence>
<dbReference type="PROSITE" id="PS50194">
    <property type="entry name" value="FILAMIN_REPEAT"/>
    <property type="match status" value="1"/>
</dbReference>
<evidence type="ECO:0000256" key="11">
    <source>
        <dbReference type="ARBA" id="ARBA00049246"/>
    </source>
</evidence>
<dbReference type="STRING" id="126957.T1ILJ2"/>
<keyword evidence="4" id="KW-0328">Glycosyltransferase</keyword>
<evidence type="ECO:0000256" key="3">
    <source>
        <dbReference type="ARBA" id="ARBA00006063"/>
    </source>
</evidence>
<keyword evidence="7" id="KW-0256">Endoplasmic reticulum</keyword>
<dbReference type="InterPro" id="IPR051091">
    <property type="entry name" value="O-Glucosyltr/Glycosyltrsf_90"/>
</dbReference>
<dbReference type="OMA" id="MFMDATL"/>
<sequence length="504" mass="59131">MNFFIYFYINFLLIYKVDLSHIKIDPHQTIVFGPGLTPNSVYPVQYFFIQAVDKNGMNITSKLDNNIFIVHIDGSGTENRCRIWTQTLNRHDGSFIVRYKLYEPCSNLKIQISYNNKPVANSPYISENKQIYQEECFCPKNNIKEWLKDMDCPSTYKQIDLDLAIFKQINMSNILDEVKVRFNHPKSESVCHYAIFENNVYRECFGEYVGFKMFIDAILLSILRKTKMPNVEFFVNLGDWPLEKRAISDNPLPIFSWCKSDNVRDIVMPTYDITESTLESMGRVTLDMLSVQQNSGVPWKNKTEKAIWRGRDSRLERLQLITLSRQNSHLLDAAITDFFFFRDKISEYGPRVNHMSFFDFFKYKYQVNVDGTVAAYRFPYLLGGGSAVFKQDSQYYEHFYNDLQPMVHYIPFKRDLNDLIKTLQWALENDDEVRKIAENGKKFVQENLMPKDIYCYYAILLKKFSSLLQESPVINEKMELVSQPESSKSACDCPKIKKTEKDEL</sequence>
<dbReference type="eggNOG" id="KOG2458">
    <property type="taxonomic scope" value="Eukaryota"/>
</dbReference>
<feature type="chain" id="PRO_5004579307" description="Glycosyl transferase CAP10 domain-containing protein" evidence="14">
    <location>
        <begin position="20"/>
        <end position="504"/>
    </location>
</feature>
<protein>
    <recommendedName>
        <fullName evidence="15">Glycosyl transferase CAP10 domain-containing protein</fullName>
    </recommendedName>
</protein>
<feature type="region of interest" description="Disordered" evidence="13">
    <location>
        <begin position="481"/>
        <end position="504"/>
    </location>
</feature>
<evidence type="ECO:0000313" key="17">
    <source>
        <dbReference type="Proteomes" id="UP000014500"/>
    </source>
</evidence>
<feature type="compositionally biased region" description="Basic and acidic residues" evidence="13">
    <location>
        <begin position="494"/>
        <end position="504"/>
    </location>
</feature>
<dbReference type="SMART" id="SM00557">
    <property type="entry name" value="IG_FLMN"/>
    <property type="match status" value="1"/>
</dbReference>
<reference evidence="17" key="1">
    <citation type="submission" date="2011-05" db="EMBL/GenBank/DDBJ databases">
        <authorList>
            <person name="Richards S.R."/>
            <person name="Qu J."/>
            <person name="Jiang H."/>
            <person name="Jhangiani S.N."/>
            <person name="Agravi P."/>
            <person name="Goodspeed R."/>
            <person name="Gross S."/>
            <person name="Mandapat C."/>
            <person name="Jackson L."/>
            <person name="Mathew T."/>
            <person name="Pu L."/>
            <person name="Thornton R."/>
            <person name="Saada N."/>
            <person name="Wilczek-Boney K.B."/>
            <person name="Lee S."/>
            <person name="Kovar C."/>
            <person name="Wu Y."/>
            <person name="Scherer S.E."/>
            <person name="Worley K.C."/>
            <person name="Muzny D.M."/>
            <person name="Gibbs R."/>
        </authorList>
    </citation>
    <scope>NUCLEOTIDE SEQUENCE</scope>
    <source>
        <strain evidence="17">Brora</strain>
    </source>
</reference>
<evidence type="ECO:0000256" key="12">
    <source>
        <dbReference type="PROSITE-ProRule" id="PRU00087"/>
    </source>
</evidence>
<keyword evidence="17" id="KW-1185">Reference proteome</keyword>
<dbReference type="FunFam" id="2.60.40.10:FF:000419">
    <property type="entry name" value="KDEL (Lys-Asp-Glu-Leu) containing 1"/>
    <property type="match status" value="1"/>
</dbReference>
<evidence type="ECO:0000256" key="4">
    <source>
        <dbReference type="ARBA" id="ARBA00022676"/>
    </source>
</evidence>
<dbReference type="HOGENOM" id="CLU_041919_0_0_1"/>
<dbReference type="InterPro" id="IPR001298">
    <property type="entry name" value="Filamin/ABP280_rpt"/>
</dbReference>
<evidence type="ECO:0000313" key="16">
    <source>
        <dbReference type="EnsemblMetazoa" id="SMAR001821-PA"/>
    </source>
</evidence>
<dbReference type="SUPFAM" id="SSF81296">
    <property type="entry name" value="E set domains"/>
    <property type="match status" value="1"/>
</dbReference>
<evidence type="ECO:0000256" key="13">
    <source>
        <dbReference type="SAM" id="MobiDB-lite"/>
    </source>
</evidence>
<name>T1ILJ2_STRMM</name>
<organism evidence="16 17">
    <name type="scientific">Strigamia maritima</name>
    <name type="common">European centipede</name>
    <name type="synonym">Geophilus maritimus</name>
    <dbReference type="NCBI Taxonomy" id="126957"/>
    <lineage>
        <taxon>Eukaryota</taxon>
        <taxon>Metazoa</taxon>
        <taxon>Ecdysozoa</taxon>
        <taxon>Arthropoda</taxon>
        <taxon>Myriapoda</taxon>
        <taxon>Chilopoda</taxon>
        <taxon>Pleurostigmophora</taxon>
        <taxon>Geophilomorpha</taxon>
        <taxon>Linotaeniidae</taxon>
        <taxon>Strigamia</taxon>
    </lineage>
</organism>
<feature type="domain" description="Glycosyl transferase CAP10" evidence="15">
    <location>
        <begin position="227"/>
        <end position="471"/>
    </location>
</feature>
<accession>T1ILJ2</accession>
<evidence type="ECO:0000256" key="7">
    <source>
        <dbReference type="ARBA" id="ARBA00022824"/>
    </source>
</evidence>
<evidence type="ECO:0000256" key="8">
    <source>
        <dbReference type="ARBA" id="ARBA00023180"/>
    </source>
</evidence>
<dbReference type="InterPro" id="IPR013783">
    <property type="entry name" value="Ig-like_fold"/>
</dbReference>
<dbReference type="GO" id="GO:0005788">
    <property type="term" value="C:endoplasmic reticulum lumen"/>
    <property type="evidence" value="ECO:0007669"/>
    <property type="project" value="UniProtKB-SubCell"/>
</dbReference>
<comment type="pathway">
    <text evidence="2">Protein modification; protein glycosylation.</text>
</comment>
<dbReference type="PANTHER" id="PTHR12203">
    <property type="entry name" value="KDEL LYS-ASP-GLU-LEU CONTAINING - RELATED"/>
    <property type="match status" value="1"/>
</dbReference>
<dbReference type="Pfam" id="PF00630">
    <property type="entry name" value="Filamin"/>
    <property type="match status" value="1"/>
</dbReference>
<reference evidence="16" key="2">
    <citation type="submission" date="2015-02" db="UniProtKB">
        <authorList>
            <consortium name="EnsemblMetazoa"/>
        </authorList>
    </citation>
    <scope>IDENTIFICATION</scope>
</reference>
<comment type="function">
    <text evidence="9">Protein O-glucosyltransferase. Catalyzes the reaction that attaches glucose through an O-glycosidic linkage to a conserved serine residue found in the consensus sequence C-X-S-X-[PA]-C in epidermal growth factor-like repeats. Regulates Notch signaling by glucosylating Notch in the ER, glucosylation is required for the correct folding and cleavage of Notch.</text>
</comment>
<dbReference type="InterPro" id="IPR017868">
    <property type="entry name" value="Filamin/ABP280_repeat-like"/>
</dbReference>
<dbReference type="Pfam" id="PF05686">
    <property type="entry name" value="Glyco_transf_90"/>
    <property type="match status" value="1"/>
</dbReference>
<evidence type="ECO:0000256" key="5">
    <source>
        <dbReference type="ARBA" id="ARBA00022679"/>
    </source>
</evidence>
<feature type="signal peptide" evidence="14">
    <location>
        <begin position="1"/>
        <end position="19"/>
    </location>
</feature>
<feature type="repeat" description="Filamin" evidence="12">
    <location>
        <begin position="21"/>
        <end position="128"/>
    </location>
</feature>
<dbReference type="Proteomes" id="UP000014500">
    <property type="component" value="Unassembled WGS sequence"/>
</dbReference>
<comment type="catalytic activity">
    <reaction evidence="11">
        <text>L-seryl-[EGF-like domain protein] + UDP-alpha-D-glucose = 3-O-(beta-D-glucosyl)-L-seryl-[EGF-like domain protein] + UDP + H(+)</text>
        <dbReference type="Rhea" id="RHEA:58116"/>
        <dbReference type="Rhea" id="RHEA-COMP:14610"/>
        <dbReference type="Rhea" id="RHEA-COMP:16010"/>
        <dbReference type="ChEBI" id="CHEBI:15378"/>
        <dbReference type="ChEBI" id="CHEBI:29999"/>
        <dbReference type="ChEBI" id="CHEBI:58223"/>
        <dbReference type="ChEBI" id="CHEBI:58885"/>
        <dbReference type="ChEBI" id="CHEBI:140576"/>
    </reaction>
</comment>
<comment type="subcellular location">
    <subcellularLocation>
        <location evidence="1">Endoplasmic reticulum lumen</location>
    </subcellularLocation>
</comment>
<evidence type="ECO:0000256" key="10">
    <source>
        <dbReference type="ARBA" id="ARBA00047553"/>
    </source>
</evidence>
<evidence type="ECO:0000256" key="2">
    <source>
        <dbReference type="ARBA" id="ARBA00004922"/>
    </source>
</evidence>
<comment type="catalytic activity">
    <reaction evidence="10">
        <text>L-seryl-[EGF-like domain protein] + UDP-alpha-D-xylose = 3-O-(beta-D-xylosyl)-L-seryl-[EGF-like domain protein] + UDP + H(+)</text>
        <dbReference type="Rhea" id="RHEA:62016"/>
        <dbReference type="Rhea" id="RHEA-COMP:16010"/>
        <dbReference type="Rhea" id="RHEA-COMP:16011"/>
        <dbReference type="ChEBI" id="CHEBI:15378"/>
        <dbReference type="ChEBI" id="CHEBI:29999"/>
        <dbReference type="ChEBI" id="CHEBI:57632"/>
        <dbReference type="ChEBI" id="CHEBI:58223"/>
        <dbReference type="ChEBI" id="CHEBI:132085"/>
    </reaction>
</comment>
<keyword evidence="8" id="KW-0325">Glycoprotein</keyword>
<dbReference type="GO" id="GO:0046527">
    <property type="term" value="F:glucosyltransferase activity"/>
    <property type="evidence" value="ECO:0007669"/>
    <property type="project" value="TreeGrafter"/>
</dbReference>
<proteinExistence type="inferred from homology"/>
<dbReference type="Gene3D" id="2.60.40.10">
    <property type="entry name" value="Immunoglobulins"/>
    <property type="match status" value="1"/>
</dbReference>
<keyword evidence="5" id="KW-0808">Transferase</keyword>
<dbReference type="PANTHER" id="PTHR12203:SF122">
    <property type="entry name" value="GLYCOSYL TRANSFERASE CAP10 DOMAIN-CONTAINING PROTEIN"/>
    <property type="match status" value="1"/>
</dbReference>
<comment type="similarity">
    <text evidence="3">Belongs to the KDELC family.</text>
</comment>
<dbReference type="EMBL" id="JH430824">
    <property type="status" value="NOT_ANNOTATED_CDS"/>
    <property type="molecule type" value="Genomic_DNA"/>
</dbReference>
<dbReference type="AlphaFoldDB" id="T1ILJ2"/>
<evidence type="ECO:0000259" key="15">
    <source>
        <dbReference type="SMART" id="SM00672"/>
    </source>
</evidence>
<keyword evidence="6 14" id="KW-0732">Signal</keyword>
<dbReference type="EnsemblMetazoa" id="SMAR001821-RA">
    <property type="protein sequence ID" value="SMAR001821-PA"/>
    <property type="gene ID" value="SMAR001821"/>
</dbReference>
<evidence type="ECO:0000256" key="6">
    <source>
        <dbReference type="ARBA" id="ARBA00022729"/>
    </source>
</evidence>
<dbReference type="PhylomeDB" id="T1ILJ2"/>
<dbReference type="SMART" id="SM00672">
    <property type="entry name" value="CAP10"/>
    <property type="match status" value="1"/>
</dbReference>
<dbReference type="InterPro" id="IPR014756">
    <property type="entry name" value="Ig_E-set"/>
</dbReference>
<evidence type="ECO:0000256" key="14">
    <source>
        <dbReference type="SAM" id="SignalP"/>
    </source>
</evidence>
<evidence type="ECO:0000256" key="1">
    <source>
        <dbReference type="ARBA" id="ARBA00004319"/>
    </source>
</evidence>